<evidence type="ECO:0000313" key="2">
    <source>
        <dbReference type="Proteomes" id="UP001054945"/>
    </source>
</evidence>
<proteinExistence type="predicted"/>
<sequence>MVVAGTLAQTELPVWNEEIMLVPLGYRMKRNCRSSAKDRSGHITAARGWVMRLLQVNVLGLSRPLSPRGGRARNVLSPPVSLHLSSFLTLIGSILRVAWKSGVLLKNFENN</sequence>
<keyword evidence="2" id="KW-1185">Reference proteome</keyword>
<protein>
    <submittedName>
        <fullName evidence="1">Uncharacterized protein</fullName>
    </submittedName>
</protein>
<organism evidence="1 2">
    <name type="scientific">Caerostris extrusa</name>
    <name type="common">Bark spider</name>
    <name type="synonym">Caerostris bankana</name>
    <dbReference type="NCBI Taxonomy" id="172846"/>
    <lineage>
        <taxon>Eukaryota</taxon>
        <taxon>Metazoa</taxon>
        <taxon>Ecdysozoa</taxon>
        <taxon>Arthropoda</taxon>
        <taxon>Chelicerata</taxon>
        <taxon>Arachnida</taxon>
        <taxon>Araneae</taxon>
        <taxon>Araneomorphae</taxon>
        <taxon>Entelegynae</taxon>
        <taxon>Araneoidea</taxon>
        <taxon>Araneidae</taxon>
        <taxon>Caerostris</taxon>
    </lineage>
</organism>
<dbReference type="EMBL" id="BPLR01014938">
    <property type="protein sequence ID" value="GIY72386.1"/>
    <property type="molecule type" value="Genomic_DNA"/>
</dbReference>
<accession>A0AAV4VQB6</accession>
<dbReference type="Proteomes" id="UP001054945">
    <property type="component" value="Unassembled WGS sequence"/>
</dbReference>
<evidence type="ECO:0000313" key="1">
    <source>
        <dbReference type="EMBL" id="GIY72386.1"/>
    </source>
</evidence>
<gene>
    <name evidence="1" type="ORF">CEXT_321151</name>
</gene>
<dbReference type="AlphaFoldDB" id="A0AAV4VQB6"/>
<comment type="caution">
    <text evidence="1">The sequence shown here is derived from an EMBL/GenBank/DDBJ whole genome shotgun (WGS) entry which is preliminary data.</text>
</comment>
<name>A0AAV4VQB6_CAEEX</name>
<reference evidence="1 2" key="1">
    <citation type="submission" date="2021-06" db="EMBL/GenBank/DDBJ databases">
        <title>Caerostris extrusa draft genome.</title>
        <authorList>
            <person name="Kono N."/>
            <person name="Arakawa K."/>
        </authorList>
    </citation>
    <scope>NUCLEOTIDE SEQUENCE [LARGE SCALE GENOMIC DNA]</scope>
</reference>